<feature type="domain" description="RNA polymerase sigma factor 70 region 4 type 2" evidence="6">
    <location>
        <begin position="113"/>
        <end position="163"/>
    </location>
</feature>
<evidence type="ECO:0000256" key="1">
    <source>
        <dbReference type="ARBA" id="ARBA00010641"/>
    </source>
</evidence>
<dbReference type="PANTHER" id="PTHR43133">
    <property type="entry name" value="RNA POLYMERASE ECF-TYPE SIGMA FACTO"/>
    <property type="match status" value="1"/>
</dbReference>
<dbReference type="InterPro" id="IPR013324">
    <property type="entry name" value="RNA_pol_sigma_r3/r4-like"/>
</dbReference>
<gene>
    <name evidence="7" type="ORF">ACFO0S_08315</name>
</gene>
<dbReference type="Gene3D" id="1.10.10.10">
    <property type="entry name" value="Winged helix-like DNA-binding domain superfamily/Winged helix DNA-binding domain"/>
    <property type="match status" value="1"/>
</dbReference>
<keyword evidence="3" id="KW-0731">Sigma factor</keyword>
<proteinExistence type="inferred from homology"/>
<evidence type="ECO:0000256" key="4">
    <source>
        <dbReference type="ARBA" id="ARBA00023163"/>
    </source>
</evidence>
<keyword evidence="4" id="KW-0804">Transcription</keyword>
<comment type="caution">
    <text evidence="7">The sequence shown here is derived from an EMBL/GenBank/DDBJ whole genome shotgun (WGS) entry which is preliminary data.</text>
</comment>
<dbReference type="CDD" id="cd06171">
    <property type="entry name" value="Sigma70_r4"/>
    <property type="match status" value="1"/>
</dbReference>
<dbReference type="InterPro" id="IPR013325">
    <property type="entry name" value="RNA_pol_sigma_r2"/>
</dbReference>
<reference evidence="8" key="1">
    <citation type="journal article" date="2019" name="Int. J. Syst. Evol. Microbiol.">
        <title>The Global Catalogue of Microorganisms (GCM) 10K type strain sequencing project: providing services to taxonomists for standard genome sequencing and annotation.</title>
        <authorList>
            <consortium name="The Broad Institute Genomics Platform"/>
            <consortium name="The Broad Institute Genome Sequencing Center for Infectious Disease"/>
            <person name="Wu L."/>
            <person name="Ma J."/>
        </authorList>
    </citation>
    <scope>NUCLEOTIDE SEQUENCE [LARGE SCALE GENOMIC DNA]</scope>
    <source>
        <strain evidence="8">CCUG 50353</strain>
    </source>
</reference>
<evidence type="ECO:0000313" key="8">
    <source>
        <dbReference type="Proteomes" id="UP001595733"/>
    </source>
</evidence>
<evidence type="ECO:0000256" key="2">
    <source>
        <dbReference type="ARBA" id="ARBA00023015"/>
    </source>
</evidence>
<dbReference type="PANTHER" id="PTHR43133:SF60">
    <property type="entry name" value="RNA POLYMERASE SIGMA FACTOR SIGV"/>
    <property type="match status" value="1"/>
</dbReference>
<evidence type="ECO:0000256" key="3">
    <source>
        <dbReference type="ARBA" id="ARBA00023082"/>
    </source>
</evidence>
<dbReference type="InterPro" id="IPR007627">
    <property type="entry name" value="RNA_pol_sigma70_r2"/>
</dbReference>
<evidence type="ECO:0000259" key="6">
    <source>
        <dbReference type="Pfam" id="PF08281"/>
    </source>
</evidence>
<sequence length="182" mass="21726">MSEVDEKRALLEQAMEAHGEMLTRLAMTYVKNREVAEDITQDVFVRAFEKIEDYRGDATFKTYLCKLTINRCHDHFRSWHYKNAQVIDWWERLMQPSRDLDEQVSSREEASDLGKAILSLPLRYREVIVLYYYQQFDVQEVAKLLGISDNTVKTRMKRARERLKYMLVEEGFDHDPTNQKSY</sequence>
<dbReference type="SUPFAM" id="SSF88659">
    <property type="entry name" value="Sigma3 and sigma4 domains of RNA polymerase sigma factors"/>
    <property type="match status" value="1"/>
</dbReference>
<dbReference type="RefSeq" id="WP_378141360.1">
    <property type="nucleotide sequence ID" value="NZ_JBHSEF010000021.1"/>
</dbReference>
<evidence type="ECO:0000313" key="7">
    <source>
        <dbReference type="EMBL" id="MFC4355047.1"/>
    </source>
</evidence>
<dbReference type="Pfam" id="PF04542">
    <property type="entry name" value="Sigma70_r2"/>
    <property type="match status" value="1"/>
</dbReference>
<dbReference type="Pfam" id="PF08281">
    <property type="entry name" value="Sigma70_r4_2"/>
    <property type="match status" value="1"/>
</dbReference>
<organism evidence="7 8">
    <name type="scientific">Chryseomicrobium palamuruense</name>
    <dbReference type="NCBI Taxonomy" id="682973"/>
    <lineage>
        <taxon>Bacteria</taxon>
        <taxon>Bacillati</taxon>
        <taxon>Bacillota</taxon>
        <taxon>Bacilli</taxon>
        <taxon>Bacillales</taxon>
        <taxon>Caryophanaceae</taxon>
        <taxon>Chryseomicrobium</taxon>
    </lineage>
</organism>
<comment type="similarity">
    <text evidence="1">Belongs to the sigma-70 factor family. ECF subfamily.</text>
</comment>
<keyword evidence="2" id="KW-0805">Transcription regulation</keyword>
<dbReference type="NCBIfam" id="TIGR02937">
    <property type="entry name" value="sigma70-ECF"/>
    <property type="match status" value="1"/>
</dbReference>
<accession>A0ABV8UW54</accession>
<dbReference type="EMBL" id="JBHSEF010000021">
    <property type="protein sequence ID" value="MFC4355047.1"/>
    <property type="molecule type" value="Genomic_DNA"/>
</dbReference>
<dbReference type="InterPro" id="IPR036388">
    <property type="entry name" value="WH-like_DNA-bd_sf"/>
</dbReference>
<feature type="domain" description="RNA polymerase sigma-70 region 2" evidence="5">
    <location>
        <begin position="16"/>
        <end position="78"/>
    </location>
</feature>
<dbReference type="InterPro" id="IPR014284">
    <property type="entry name" value="RNA_pol_sigma-70_dom"/>
</dbReference>
<keyword evidence="8" id="KW-1185">Reference proteome</keyword>
<evidence type="ECO:0000259" key="5">
    <source>
        <dbReference type="Pfam" id="PF04542"/>
    </source>
</evidence>
<dbReference type="Proteomes" id="UP001595733">
    <property type="component" value="Unassembled WGS sequence"/>
</dbReference>
<dbReference type="InterPro" id="IPR039425">
    <property type="entry name" value="RNA_pol_sigma-70-like"/>
</dbReference>
<dbReference type="SUPFAM" id="SSF88946">
    <property type="entry name" value="Sigma2 domain of RNA polymerase sigma factors"/>
    <property type="match status" value="1"/>
</dbReference>
<dbReference type="Gene3D" id="1.10.1740.10">
    <property type="match status" value="1"/>
</dbReference>
<protein>
    <submittedName>
        <fullName evidence="7">Sigma-70 family RNA polymerase sigma factor</fullName>
    </submittedName>
</protein>
<name>A0ABV8UW54_9BACL</name>
<dbReference type="InterPro" id="IPR013249">
    <property type="entry name" value="RNA_pol_sigma70_r4_t2"/>
</dbReference>